<dbReference type="Proteomes" id="UP000076632">
    <property type="component" value="Unassembled WGS sequence"/>
</dbReference>
<keyword evidence="1" id="KW-1133">Transmembrane helix</keyword>
<dbReference type="InParanoid" id="A0A165HCQ2"/>
<organism evidence="2 3">
    <name type="scientific">Xylona heveae (strain CBS 132557 / TC161)</name>
    <dbReference type="NCBI Taxonomy" id="1328760"/>
    <lineage>
        <taxon>Eukaryota</taxon>
        <taxon>Fungi</taxon>
        <taxon>Dikarya</taxon>
        <taxon>Ascomycota</taxon>
        <taxon>Pezizomycotina</taxon>
        <taxon>Xylonomycetes</taxon>
        <taxon>Xylonales</taxon>
        <taxon>Xylonaceae</taxon>
        <taxon>Xylona</taxon>
    </lineage>
</organism>
<accession>A0A165HCQ2</accession>
<protein>
    <submittedName>
        <fullName evidence="2">Uncharacterized protein</fullName>
    </submittedName>
</protein>
<feature type="transmembrane region" description="Helical" evidence="1">
    <location>
        <begin position="63"/>
        <end position="80"/>
    </location>
</feature>
<reference evidence="2 3" key="1">
    <citation type="journal article" date="2016" name="Fungal Biol.">
        <title>The genome of Xylona heveae provides a window into fungal endophytism.</title>
        <authorList>
            <person name="Gazis R."/>
            <person name="Kuo A."/>
            <person name="Riley R."/>
            <person name="LaButti K."/>
            <person name="Lipzen A."/>
            <person name="Lin J."/>
            <person name="Amirebrahimi M."/>
            <person name="Hesse C.N."/>
            <person name="Spatafora J.W."/>
            <person name="Henrissat B."/>
            <person name="Hainaut M."/>
            <person name="Grigoriev I.V."/>
            <person name="Hibbett D.S."/>
        </authorList>
    </citation>
    <scope>NUCLEOTIDE SEQUENCE [LARGE SCALE GENOMIC DNA]</scope>
    <source>
        <strain evidence="2 3">TC161</strain>
    </source>
</reference>
<keyword evidence="3" id="KW-1185">Reference proteome</keyword>
<evidence type="ECO:0000313" key="3">
    <source>
        <dbReference type="Proteomes" id="UP000076632"/>
    </source>
</evidence>
<dbReference type="GeneID" id="28897454"/>
<evidence type="ECO:0000313" key="2">
    <source>
        <dbReference type="EMBL" id="KZF23310.1"/>
    </source>
</evidence>
<dbReference type="RefSeq" id="XP_018188865.1">
    <property type="nucleotide sequence ID" value="XM_018332317.1"/>
</dbReference>
<feature type="transmembrane region" description="Helical" evidence="1">
    <location>
        <begin position="29"/>
        <end position="51"/>
    </location>
</feature>
<evidence type="ECO:0000256" key="1">
    <source>
        <dbReference type="SAM" id="Phobius"/>
    </source>
</evidence>
<keyword evidence="1" id="KW-0472">Membrane</keyword>
<gene>
    <name evidence="2" type="ORF">L228DRAFT_246069</name>
</gene>
<dbReference type="AlphaFoldDB" id="A0A165HCQ2"/>
<proteinExistence type="predicted"/>
<dbReference type="EMBL" id="KV407457">
    <property type="protein sequence ID" value="KZF23310.1"/>
    <property type="molecule type" value="Genomic_DNA"/>
</dbReference>
<name>A0A165HCQ2_XYLHT</name>
<keyword evidence="1" id="KW-0812">Transmembrane</keyword>
<sequence length="82" mass="9548">MGLLVYLDLLEVSEKQALKYELVQKIKSINWFLVWMLTSFVLFFIAMAYYFAGLPEKEKERRWAIWVAAACVVSFLGSMVCT</sequence>